<dbReference type="AlphaFoldDB" id="A0A944DAB0"/>
<protein>
    <submittedName>
        <fullName evidence="10">Cytochrome c</fullName>
    </submittedName>
</protein>
<keyword evidence="1" id="KW-0813">Transport</keyword>
<dbReference type="SUPFAM" id="SSF46626">
    <property type="entry name" value="Cytochrome c"/>
    <property type="match status" value="1"/>
</dbReference>
<dbReference type="PROSITE" id="PS51007">
    <property type="entry name" value="CYTC"/>
    <property type="match status" value="1"/>
</dbReference>
<organism evidence="10 11">
    <name type="scientific">Denitromonas iodatirespirans</name>
    <dbReference type="NCBI Taxonomy" id="2795389"/>
    <lineage>
        <taxon>Bacteria</taxon>
        <taxon>Pseudomonadati</taxon>
        <taxon>Pseudomonadota</taxon>
        <taxon>Betaproteobacteria</taxon>
        <taxon>Rhodocyclales</taxon>
        <taxon>Zoogloeaceae</taxon>
        <taxon>Denitromonas</taxon>
    </lineage>
</organism>
<keyword evidence="2 6" id="KW-0349">Heme</keyword>
<dbReference type="RefSeq" id="WP_214360665.1">
    <property type="nucleotide sequence ID" value="NZ_JAEKFT010000006.1"/>
</dbReference>
<sequence length="150" mass="16268">MKTFALAVAASALLAACSEPPSAPAANGAVLYATHCASCHGANLEGQPNWRERKPDGRLPAPPHDASGHTWHHPMEMLFQMTRDGLVPPLAPEGYQSDMPAFGGTLSDDEIRAILAFIESQWPDEVKQMRAQRFKASGRRASGQDKRTHP</sequence>
<dbReference type="Gene3D" id="1.10.760.10">
    <property type="entry name" value="Cytochrome c-like domain"/>
    <property type="match status" value="1"/>
</dbReference>
<accession>A0A944DAB0</accession>
<evidence type="ECO:0000256" key="5">
    <source>
        <dbReference type="ARBA" id="ARBA00023004"/>
    </source>
</evidence>
<evidence type="ECO:0000256" key="4">
    <source>
        <dbReference type="ARBA" id="ARBA00022982"/>
    </source>
</evidence>
<dbReference type="EMBL" id="JAEKFT010000006">
    <property type="protein sequence ID" value="MBT0960898.1"/>
    <property type="molecule type" value="Genomic_DNA"/>
</dbReference>
<dbReference type="Proteomes" id="UP000694660">
    <property type="component" value="Unassembled WGS sequence"/>
</dbReference>
<evidence type="ECO:0000256" key="8">
    <source>
        <dbReference type="SAM" id="SignalP"/>
    </source>
</evidence>
<dbReference type="Pfam" id="PF13442">
    <property type="entry name" value="Cytochrome_CBB3"/>
    <property type="match status" value="1"/>
</dbReference>
<evidence type="ECO:0000259" key="9">
    <source>
        <dbReference type="PROSITE" id="PS51007"/>
    </source>
</evidence>
<evidence type="ECO:0000256" key="6">
    <source>
        <dbReference type="PROSITE-ProRule" id="PRU00433"/>
    </source>
</evidence>
<evidence type="ECO:0000256" key="3">
    <source>
        <dbReference type="ARBA" id="ARBA00022723"/>
    </source>
</evidence>
<comment type="caution">
    <text evidence="10">The sequence shown here is derived from an EMBL/GenBank/DDBJ whole genome shotgun (WGS) entry which is preliminary data.</text>
</comment>
<reference evidence="11" key="1">
    <citation type="journal article" date="2022" name="ISME J.">
        <title>Genetic and phylogenetic analysis of dissimilatory iodate-reducing bacteria identifies potential niches across the world's oceans.</title>
        <authorList>
            <person name="Reyes-Umana V."/>
            <person name="Henning Z."/>
            <person name="Lee K."/>
            <person name="Barnum T.P."/>
            <person name="Coates J.D."/>
        </authorList>
    </citation>
    <scope>NUCLEOTIDE SEQUENCE [LARGE SCALE GENOMIC DNA]</scope>
    <source>
        <strain evidence="11">IR12</strain>
    </source>
</reference>
<dbReference type="GO" id="GO:0020037">
    <property type="term" value="F:heme binding"/>
    <property type="evidence" value="ECO:0007669"/>
    <property type="project" value="InterPro"/>
</dbReference>
<dbReference type="InterPro" id="IPR009056">
    <property type="entry name" value="Cyt_c-like_dom"/>
</dbReference>
<keyword evidence="8" id="KW-0732">Signal</keyword>
<dbReference type="PRINTS" id="PR00605">
    <property type="entry name" value="CYTCHROMECIC"/>
</dbReference>
<proteinExistence type="predicted"/>
<keyword evidence="5 6" id="KW-0408">Iron</keyword>
<feature type="domain" description="Cytochrome c" evidence="9">
    <location>
        <begin position="23"/>
        <end position="122"/>
    </location>
</feature>
<evidence type="ECO:0000256" key="1">
    <source>
        <dbReference type="ARBA" id="ARBA00022448"/>
    </source>
</evidence>
<dbReference type="PANTHER" id="PTHR35008">
    <property type="entry name" value="BLL4482 PROTEIN-RELATED"/>
    <property type="match status" value="1"/>
</dbReference>
<dbReference type="GO" id="GO:0005506">
    <property type="term" value="F:iron ion binding"/>
    <property type="evidence" value="ECO:0007669"/>
    <property type="project" value="InterPro"/>
</dbReference>
<dbReference type="InterPro" id="IPR036909">
    <property type="entry name" value="Cyt_c-like_dom_sf"/>
</dbReference>
<dbReference type="PANTHER" id="PTHR35008:SF4">
    <property type="entry name" value="BLL4482 PROTEIN"/>
    <property type="match status" value="1"/>
</dbReference>
<evidence type="ECO:0000313" key="10">
    <source>
        <dbReference type="EMBL" id="MBT0960898.1"/>
    </source>
</evidence>
<keyword evidence="4" id="KW-0249">Electron transport</keyword>
<feature type="signal peptide" evidence="8">
    <location>
        <begin position="1"/>
        <end position="25"/>
    </location>
</feature>
<dbReference type="PROSITE" id="PS51257">
    <property type="entry name" value="PROKAR_LIPOPROTEIN"/>
    <property type="match status" value="1"/>
</dbReference>
<feature type="chain" id="PRO_5038019085" evidence="8">
    <location>
        <begin position="26"/>
        <end position="150"/>
    </location>
</feature>
<feature type="region of interest" description="Disordered" evidence="7">
    <location>
        <begin position="131"/>
        <end position="150"/>
    </location>
</feature>
<keyword evidence="11" id="KW-1185">Reference proteome</keyword>
<gene>
    <name evidence="10" type="ORF">I8J34_06870</name>
</gene>
<keyword evidence="3 6" id="KW-0479">Metal-binding</keyword>
<evidence type="ECO:0000256" key="2">
    <source>
        <dbReference type="ARBA" id="ARBA00022617"/>
    </source>
</evidence>
<dbReference type="InterPro" id="IPR008168">
    <property type="entry name" value="Cyt_C_IC"/>
</dbReference>
<dbReference type="GO" id="GO:0009055">
    <property type="term" value="F:electron transfer activity"/>
    <property type="evidence" value="ECO:0007669"/>
    <property type="project" value="InterPro"/>
</dbReference>
<feature type="region of interest" description="Disordered" evidence="7">
    <location>
        <begin position="47"/>
        <end position="71"/>
    </location>
</feature>
<dbReference type="InterPro" id="IPR051459">
    <property type="entry name" value="Cytochrome_c-type_DH"/>
</dbReference>
<name>A0A944DAB0_DENI1</name>
<evidence type="ECO:0000256" key="7">
    <source>
        <dbReference type="SAM" id="MobiDB-lite"/>
    </source>
</evidence>
<evidence type="ECO:0000313" key="11">
    <source>
        <dbReference type="Proteomes" id="UP000694660"/>
    </source>
</evidence>